<dbReference type="PANTHER" id="PTHR24379:SF121">
    <property type="entry name" value="C2H2-TYPE DOMAIN-CONTAINING PROTEIN"/>
    <property type="match status" value="1"/>
</dbReference>
<feature type="domain" description="C2H2-type" evidence="6">
    <location>
        <begin position="575"/>
        <end position="602"/>
    </location>
</feature>
<name>A0A1B0CV52_LUTLO</name>
<keyword evidence="4" id="KW-0862">Zinc</keyword>
<dbReference type="InterPro" id="IPR013087">
    <property type="entry name" value="Znf_C2H2_type"/>
</dbReference>
<dbReference type="SUPFAM" id="SSF57667">
    <property type="entry name" value="beta-beta-alpha zinc fingers"/>
    <property type="match status" value="6"/>
</dbReference>
<feature type="domain" description="C2H2-type" evidence="6">
    <location>
        <begin position="117"/>
        <end position="144"/>
    </location>
</feature>
<reference evidence="9" key="1">
    <citation type="submission" date="2012-05" db="EMBL/GenBank/DDBJ databases">
        <title>Whole Genome Assembly of Lutzomyia longipalpis.</title>
        <authorList>
            <person name="Richards S."/>
            <person name="Qu C."/>
            <person name="Dillon R."/>
            <person name="Worley K."/>
            <person name="Scherer S."/>
            <person name="Batterton M."/>
            <person name="Taylor A."/>
            <person name="Hawes A."/>
            <person name="Hernandez B."/>
            <person name="Kovar C."/>
            <person name="Mandapat C."/>
            <person name="Pham C."/>
            <person name="Qu C."/>
            <person name="Jing C."/>
            <person name="Bess C."/>
            <person name="Bandaranaike D."/>
            <person name="Ngo D."/>
            <person name="Ongeri F."/>
            <person name="Arias F."/>
            <person name="Lara F."/>
            <person name="Weissenberger G."/>
            <person name="Kamau G."/>
            <person name="Han H."/>
            <person name="Shen H."/>
            <person name="Dinh H."/>
            <person name="Khalil I."/>
            <person name="Jones J."/>
            <person name="Shafer J."/>
            <person name="Jayaseelan J."/>
            <person name="Quiroz J."/>
            <person name="Blankenburg K."/>
            <person name="Nguyen L."/>
            <person name="Jackson L."/>
            <person name="Francisco L."/>
            <person name="Tang L.-Y."/>
            <person name="Pu L.-L."/>
            <person name="Perales L."/>
            <person name="Lorensuhewa L."/>
            <person name="Munidasa M."/>
            <person name="Coyle M."/>
            <person name="Taylor M."/>
            <person name="Puazo M."/>
            <person name="Firestine M."/>
            <person name="Scheel M."/>
            <person name="Javaid M."/>
            <person name="Wang M."/>
            <person name="Li M."/>
            <person name="Tabassum N."/>
            <person name="Saada N."/>
            <person name="Osuji N."/>
            <person name="Aqrawi P."/>
            <person name="Fu Q."/>
            <person name="Thornton R."/>
            <person name="Raj R."/>
            <person name="Goodspeed R."/>
            <person name="Mata R."/>
            <person name="Najjar R."/>
            <person name="Gubbala S."/>
            <person name="Lee S."/>
            <person name="Denson S."/>
            <person name="Patil S."/>
            <person name="Macmil S."/>
            <person name="Qi S."/>
            <person name="Matskevitch T."/>
            <person name="Palculict T."/>
            <person name="Mathew T."/>
            <person name="Vee V."/>
            <person name="Velamala V."/>
            <person name="Korchina V."/>
            <person name="Cai W."/>
            <person name="Liu W."/>
            <person name="Dai W."/>
            <person name="Zou X."/>
            <person name="Zhu Y."/>
            <person name="Zhang Y."/>
            <person name="Wu Y.-Q."/>
            <person name="Xin Y."/>
            <person name="Nazarath L."/>
            <person name="Kovar C."/>
            <person name="Han Y."/>
            <person name="Muzny D."/>
            <person name="Gibbs R."/>
        </authorList>
    </citation>
    <scope>NUCLEOTIDE SEQUENCE [LARGE SCALE GENOMIC DNA]</scope>
    <source>
        <strain evidence="9">Jacobina</strain>
    </source>
</reference>
<dbReference type="AlphaFoldDB" id="A0A1B0CV52"/>
<dbReference type="GO" id="GO:0008270">
    <property type="term" value="F:zinc ion binding"/>
    <property type="evidence" value="ECO:0007669"/>
    <property type="project" value="UniProtKB-KW"/>
</dbReference>
<dbReference type="Pfam" id="PF00096">
    <property type="entry name" value="zf-C2H2"/>
    <property type="match status" value="6"/>
</dbReference>
<reference evidence="8" key="3">
    <citation type="submission" date="2020-05" db="UniProtKB">
        <authorList>
            <consortium name="EnsemblMetazoa"/>
        </authorList>
    </citation>
    <scope>IDENTIFICATION</scope>
    <source>
        <strain evidence="8">Jacobina</strain>
    </source>
</reference>
<accession>A0A1B0CV52</accession>
<dbReference type="FunFam" id="3.30.160.60:FF:000446">
    <property type="entry name" value="Zinc finger protein"/>
    <property type="match status" value="1"/>
</dbReference>
<protein>
    <submittedName>
        <fullName evidence="7">Putative zn finger</fullName>
    </submittedName>
</protein>
<dbReference type="GO" id="GO:0005634">
    <property type="term" value="C:nucleus"/>
    <property type="evidence" value="ECO:0007669"/>
    <property type="project" value="UniProtKB-ARBA"/>
</dbReference>
<keyword evidence="3 5" id="KW-0863">Zinc-finger</keyword>
<dbReference type="VEuPathDB" id="VectorBase:LLOJ008837"/>
<dbReference type="PANTHER" id="PTHR24379">
    <property type="entry name" value="KRAB AND ZINC FINGER DOMAIN-CONTAINING"/>
    <property type="match status" value="1"/>
</dbReference>
<reference evidence="7" key="2">
    <citation type="journal article" date="2020" name="BMC">
        <title>Leishmania infection induces a limited differential gene expression in the sand fly midgut.</title>
        <authorList>
            <person name="Coutinho-Abreu I.V."/>
            <person name="Serafim T.D."/>
            <person name="Meneses C."/>
            <person name="Kamhawi S."/>
            <person name="Oliveira F."/>
            <person name="Valenzuela J.G."/>
        </authorList>
    </citation>
    <scope>NUCLEOTIDE SEQUENCE</scope>
    <source>
        <strain evidence="7">Jacobina</strain>
        <tissue evidence="7">Midgut</tissue>
    </source>
</reference>
<dbReference type="SMART" id="SM00355">
    <property type="entry name" value="ZnF_C2H2"/>
    <property type="match status" value="13"/>
</dbReference>
<feature type="domain" description="C2H2-type" evidence="6">
    <location>
        <begin position="88"/>
        <end position="111"/>
    </location>
</feature>
<dbReference type="Gene3D" id="3.30.160.60">
    <property type="entry name" value="Classic Zinc Finger"/>
    <property type="match status" value="6"/>
</dbReference>
<dbReference type="PROSITE" id="PS00028">
    <property type="entry name" value="ZINC_FINGER_C2H2_1"/>
    <property type="match status" value="10"/>
</dbReference>
<dbReference type="PROSITE" id="PS50157">
    <property type="entry name" value="ZINC_FINGER_C2H2_2"/>
    <property type="match status" value="10"/>
</dbReference>
<feature type="domain" description="C2H2-type" evidence="6">
    <location>
        <begin position="487"/>
        <end position="514"/>
    </location>
</feature>
<feature type="domain" description="C2H2-type" evidence="6">
    <location>
        <begin position="545"/>
        <end position="573"/>
    </location>
</feature>
<evidence type="ECO:0000256" key="4">
    <source>
        <dbReference type="ARBA" id="ARBA00022833"/>
    </source>
</evidence>
<evidence type="ECO:0000256" key="3">
    <source>
        <dbReference type="ARBA" id="ARBA00022771"/>
    </source>
</evidence>
<feature type="domain" description="C2H2-type" evidence="6">
    <location>
        <begin position="345"/>
        <end position="372"/>
    </location>
</feature>
<dbReference type="VEuPathDB" id="VectorBase:LLONM1_007162"/>
<evidence type="ECO:0000313" key="9">
    <source>
        <dbReference type="Proteomes" id="UP000092461"/>
    </source>
</evidence>
<dbReference type="EnsemblMetazoa" id="LLOJ008837-RA">
    <property type="protein sequence ID" value="LLOJ008837-PA"/>
    <property type="gene ID" value="LLOJ008837"/>
</dbReference>
<feature type="domain" description="C2H2-type" evidence="6">
    <location>
        <begin position="373"/>
        <end position="402"/>
    </location>
</feature>
<proteinExistence type="predicted"/>
<evidence type="ECO:0000256" key="2">
    <source>
        <dbReference type="ARBA" id="ARBA00022737"/>
    </source>
</evidence>
<keyword evidence="9" id="KW-1185">Reference proteome</keyword>
<evidence type="ECO:0000256" key="1">
    <source>
        <dbReference type="ARBA" id="ARBA00022723"/>
    </source>
</evidence>
<sequence>MKKELDLFTLKQRIFLVKQFYQEFGDFKCVKDNYENYYGTSNPAFSRNVLCEIIRIFEQTGSVWKDQHFGKNSDTGEWDLSSSSNTPFKCEACNQTFLYFNNLKRHVLQSHELLDVYKCDICLVDFRRKHKLVAHMKSHSDSKSSEIANNYKQCEECGKLCSISSYELHTMTHRADCPQKCHICGKIYKWKCGYILHIMKHKGIVEEKTLPSCDICGLQMGGERTLKLHMEKFHPVGKTKPIIINVPSQENLTKINFKEEEEPDYMDYEDYIDHQDVPHGESVVVFPVNTAKEARKADELDAFKIVKEDKSDDDYWPSEDLFGDANPADESEIYEYYYTPPPVDQLCEICGKVLKGKNTLITHMKTHASNCDYKCPYEGCNRSFKGPGSYSWHIKAHEASKGNNSYKCSLCPKSYIYNYLLKNHIISAHSDQMFSCKFCKRVFTESKELNSHLMDFHDMTKDEIDGTNILEECRKLGRETKVKPRPFKCIVCGKGFQQNNLMKKHMKSHEKSDEALMCPEPGCGKSFPIQKYLSLHLLRHTNVRYKCAHCDKDYKDRSQMKRHIKKEHLKEEPRYKCNVCSFAAWHSDTYRRHMKRHNIDDPFPHTRKWSRCAPSRHND</sequence>
<evidence type="ECO:0000313" key="7">
    <source>
        <dbReference type="EMBL" id="MBC1181008.1"/>
    </source>
</evidence>
<dbReference type="EMBL" id="GITU01012305">
    <property type="protein sequence ID" value="MBC1181008.1"/>
    <property type="molecule type" value="Transcribed_RNA"/>
</dbReference>
<dbReference type="InterPro" id="IPR036236">
    <property type="entry name" value="Znf_C2H2_sf"/>
</dbReference>
<feature type="domain" description="C2H2-type" evidence="6">
    <location>
        <begin position="516"/>
        <end position="545"/>
    </location>
</feature>
<keyword evidence="2" id="KW-0677">Repeat</keyword>
<organism evidence="8 9">
    <name type="scientific">Lutzomyia longipalpis</name>
    <name type="common">Sand fly</name>
    <dbReference type="NCBI Taxonomy" id="7200"/>
    <lineage>
        <taxon>Eukaryota</taxon>
        <taxon>Metazoa</taxon>
        <taxon>Ecdysozoa</taxon>
        <taxon>Arthropoda</taxon>
        <taxon>Hexapoda</taxon>
        <taxon>Insecta</taxon>
        <taxon>Pterygota</taxon>
        <taxon>Neoptera</taxon>
        <taxon>Endopterygota</taxon>
        <taxon>Diptera</taxon>
        <taxon>Nematocera</taxon>
        <taxon>Psychodoidea</taxon>
        <taxon>Psychodidae</taxon>
        <taxon>Lutzomyia</taxon>
        <taxon>Lutzomyia</taxon>
    </lineage>
</organism>
<evidence type="ECO:0000313" key="8">
    <source>
        <dbReference type="EnsemblMetazoa" id="LLOJ008837-PA"/>
    </source>
</evidence>
<dbReference type="Proteomes" id="UP000092461">
    <property type="component" value="Unassembled WGS sequence"/>
</dbReference>
<evidence type="ECO:0000259" key="6">
    <source>
        <dbReference type="PROSITE" id="PS50157"/>
    </source>
</evidence>
<feature type="domain" description="C2H2-type" evidence="6">
    <location>
        <begin position="434"/>
        <end position="462"/>
    </location>
</feature>
<feature type="domain" description="C2H2-type" evidence="6">
    <location>
        <begin position="406"/>
        <end position="434"/>
    </location>
</feature>
<keyword evidence="1" id="KW-0479">Metal-binding</keyword>
<dbReference type="EMBL" id="AJWK01030100">
    <property type="status" value="NOT_ANNOTATED_CDS"/>
    <property type="molecule type" value="Genomic_DNA"/>
</dbReference>
<evidence type="ECO:0000256" key="5">
    <source>
        <dbReference type="PROSITE-ProRule" id="PRU00042"/>
    </source>
</evidence>